<dbReference type="Gene3D" id="1.10.260.40">
    <property type="entry name" value="lambda repressor-like DNA-binding domains"/>
    <property type="match status" value="1"/>
</dbReference>
<feature type="domain" description="HTH cro/C1-type" evidence="1">
    <location>
        <begin position="45"/>
        <end position="99"/>
    </location>
</feature>
<dbReference type="EMBL" id="MHIB01000033">
    <property type="protein sequence ID" value="OGY43608.1"/>
    <property type="molecule type" value="Genomic_DNA"/>
</dbReference>
<dbReference type="InterPro" id="IPR010982">
    <property type="entry name" value="Lambda_DNA-bd_dom_sf"/>
</dbReference>
<dbReference type="Proteomes" id="UP000178930">
    <property type="component" value="Unassembled WGS sequence"/>
</dbReference>
<reference evidence="2 3" key="1">
    <citation type="journal article" date="2016" name="Nat. Commun.">
        <title>Thousands of microbial genomes shed light on interconnected biogeochemical processes in an aquifer system.</title>
        <authorList>
            <person name="Anantharaman K."/>
            <person name="Brown C.T."/>
            <person name="Hug L.A."/>
            <person name="Sharon I."/>
            <person name="Castelle C.J."/>
            <person name="Probst A.J."/>
            <person name="Thomas B.C."/>
            <person name="Singh A."/>
            <person name="Wilkins M.J."/>
            <person name="Karaoz U."/>
            <person name="Brodie E.L."/>
            <person name="Williams K.H."/>
            <person name="Hubbard S.S."/>
            <person name="Banfield J.F."/>
        </authorList>
    </citation>
    <scope>NUCLEOTIDE SEQUENCE [LARGE SCALE GENOMIC DNA]</scope>
</reference>
<dbReference type="SMART" id="SM00530">
    <property type="entry name" value="HTH_XRE"/>
    <property type="match status" value="1"/>
</dbReference>
<sequence length="470" mass="54087">MSELPIKKVYVPPTLWAPRYVTNREQAKLFDLPWDLERQGLEKVLKKVMKQQGITQAEVAKRLRISESSITRYFQGNGFPRLKFLERIFTTFELPYRTIEDIEAIVPTLDEKAAQTYGLYAGNILDEYCTPVAVREEWIDATAEQKKTIVAQHQQSLEQRSLFTLGRKYVETVDTEYNKQTMIRVLDLLEDNNLLPVTERTQERTYRESVQRVYTNFLRQKKREDVIIQNAADVIARYCTSPQQRDEWTKMAKEKRYNVVGEHYNSLLERSIEALAREYGVYGKNIEDMLTYGVKEGIMSLEERQEEESYRQSVYGLAKVVQRKGVHGLGEIERCVNGFLGAMAGSSKGGKKSYALGRGVHGMSVEDLQISGREGGRMAKREKRGIFAEDATVTAAALAGVRAREQTPYSGDERALIVALTTDPTYHLYGRYNPPRPDWQRIADAVSEQSGVMRNKMSVRKQYEKLMRRK</sequence>
<dbReference type="InterPro" id="IPR001387">
    <property type="entry name" value="Cro/C1-type_HTH"/>
</dbReference>
<gene>
    <name evidence="2" type="ORF">A2729_04260</name>
</gene>
<organism evidence="2 3">
    <name type="scientific">Candidatus Buchananbacteria bacterium RIFCSPHIGHO2_01_FULL_39_14</name>
    <dbReference type="NCBI Taxonomy" id="1797532"/>
    <lineage>
        <taxon>Bacteria</taxon>
        <taxon>Candidatus Buchananiibacteriota</taxon>
    </lineage>
</organism>
<dbReference type="CDD" id="cd00093">
    <property type="entry name" value="HTH_XRE"/>
    <property type="match status" value="1"/>
</dbReference>
<evidence type="ECO:0000259" key="1">
    <source>
        <dbReference type="PROSITE" id="PS50943"/>
    </source>
</evidence>
<dbReference type="GO" id="GO:0003677">
    <property type="term" value="F:DNA binding"/>
    <property type="evidence" value="ECO:0007669"/>
    <property type="project" value="InterPro"/>
</dbReference>
<proteinExistence type="predicted"/>
<evidence type="ECO:0000313" key="3">
    <source>
        <dbReference type="Proteomes" id="UP000178930"/>
    </source>
</evidence>
<protein>
    <recommendedName>
        <fullName evidence="1">HTH cro/C1-type domain-containing protein</fullName>
    </recommendedName>
</protein>
<comment type="caution">
    <text evidence="2">The sequence shown here is derived from an EMBL/GenBank/DDBJ whole genome shotgun (WGS) entry which is preliminary data.</text>
</comment>
<accession>A0A1G1XUA0</accession>
<evidence type="ECO:0000313" key="2">
    <source>
        <dbReference type="EMBL" id="OGY43608.1"/>
    </source>
</evidence>
<dbReference type="PROSITE" id="PS50943">
    <property type="entry name" value="HTH_CROC1"/>
    <property type="match status" value="1"/>
</dbReference>
<dbReference type="Pfam" id="PF01381">
    <property type="entry name" value="HTH_3"/>
    <property type="match status" value="1"/>
</dbReference>
<name>A0A1G1XUA0_9BACT</name>
<dbReference type="SUPFAM" id="SSF47413">
    <property type="entry name" value="lambda repressor-like DNA-binding domains"/>
    <property type="match status" value="1"/>
</dbReference>
<dbReference type="AlphaFoldDB" id="A0A1G1XUA0"/>
<dbReference type="STRING" id="1797532.A2729_04260"/>